<evidence type="ECO:0000313" key="2">
    <source>
        <dbReference type="Proteomes" id="UP000235145"/>
    </source>
</evidence>
<evidence type="ECO:0000313" key="1">
    <source>
        <dbReference type="EMBL" id="KAJ0197507.1"/>
    </source>
</evidence>
<dbReference type="AlphaFoldDB" id="A0A9R1X6C2"/>
<dbReference type="Proteomes" id="UP000235145">
    <property type="component" value="Unassembled WGS sequence"/>
</dbReference>
<dbReference type="EMBL" id="NBSK02000007">
    <property type="protein sequence ID" value="KAJ0197507.1"/>
    <property type="molecule type" value="Genomic_DNA"/>
</dbReference>
<comment type="caution">
    <text evidence="1">The sequence shown here is derived from an EMBL/GenBank/DDBJ whole genome shotgun (WGS) entry which is preliminary data.</text>
</comment>
<protein>
    <submittedName>
        <fullName evidence="1">Uncharacterized protein</fullName>
    </submittedName>
</protein>
<name>A0A9R1X6C2_LACSA</name>
<sequence length="100" mass="11403">MRILIEMSTSKDWLKEVQDKGFSQNAELNMLGILPNVLIVKFMDIRILTEEVQIDLMEVLIASTKKVEEDDEGFQTVFKKNKGKSAEDKVKEESGVVSRV</sequence>
<reference evidence="1 2" key="1">
    <citation type="journal article" date="2017" name="Nat. Commun.">
        <title>Genome assembly with in vitro proximity ligation data and whole-genome triplication in lettuce.</title>
        <authorList>
            <person name="Reyes-Chin-Wo S."/>
            <person name="Wang Z."/>
            <person name="Yang X."/>
            <person name="Kozik A."/>
            <person name="Arikit S."/>
            <person name="Song C."/>
            <person name="Xia L."/>
            <person name="Froenicke L."/>
            <person name="Lavelle D.O."/>
            <person name="Truco M.J."/>
            <person name="Xia R."/>
            <person name="Zhu S."/>
            <person name="Xu C."/>
            <person name="Xu H."/>
            <person name="Xu X."/>
            <person name="Cox K."/>
            <person name="Korf I."/>
            <person name="Meyers B.C."/>
            <person name="Michelmore R.W."/>
        </authorList>
    </citation>
    <scope>NUCLEOTIDE SEQUENCE [LARGE SCALE GENOMIC DNA]</scope>
    <source>
        <strain evidence="2">cv. Salinas</strain>
        <tissue evidence="1">Seedlings</tissue>
    </source>
</reference>
<gene>
    <name evidence="1" type="ORF">LSAT_V11C700342440</name>
</gene>
<organism evidence="1 2">
    <name type="scientific">Lactuca sativa</name>
    <name type="common">Garden lettuce</name>
    <dbReference type="NCBI Taxonomy" id="4236"/>
    <lineage>
        <taxon>Eukaryota</taxon>
        <taxon>Viridiplantae</taxon>
        <taxon>Streptophyta</taxon>
        <taxon>Embryophyta</taxon>
        <taxon>Tracheophyta</taxon>
        <taxon>Spermatophyta</taxon>
        <taxon>Magnoliopsida</taxon>
        <taxon>eudicotyledons</taxon>
        <taxon>Gunneridae</taxon>
        <taxon>Pentapetalae</taxon>
        <taxon>asterids</taxon>
        <taxon>campanulids</taxon>
        <taxon>Asterales</taxon>
        <taxon>Asteraceae</taxon>
        <taxon>Cichorioideae</taxon>
        <taxon>Cichorieae</taxon>
        <taxon>Lactucinae</taxon>
        <taxon>Lactuca</taxon>
    </lineage>
</organism>
<proteinExistence type="predicted"/>
<keyword evidence="2" id="KW-1185">Reference proteome</keyword>
<accession>A0A9R1X6C2</accession>